<dbReference type="Proteomes" id="UP000577956">
    <property type="component" value="Unassembled WGS sequence"/>
</dbReference>
<name>A0A7Y9FGK1_9CELL</name>
<dbReference type="RefSeq" id="WP_140459431.1">
    <property type="nucleotide sequence ID" value="NZ_BAABFI010000008.1"/>
</dbReference>
<evidence type="ECO:0000313" key="2">
    <source>
        <dbReference type="EMBL" id="NYD86948.1"/>
    </source>
</evidence>
<reference evidence="2 3" key="1">
    <citation type="submission" date="2020-07" db="EMBL/GenBank/DDBJ databases">
        <title>Sequencing the genomes of 1000 actinobacteria strains.</title>
        <authorList>
            <person name="Klenk H.-P."/>
        </authorList>
    </citation>
    <scope>NUCLEOTIDE SEQUENCE [LARGE SCALE GENOMIC DNA]</scope>
    <source>
        <strain evidence="2 3">DSM 24482</strain>
    </source>
</reference>
<organism evidence="2 3">
    <name type="scientific">Cellulomonas oligotrophica</name>
    <dbReference type="NCBI Taxonomy" id="931536"/>
    <lineage>
        <taxon>Bacteria</taxon>
        <taxon>Bacillati</taxon>
        <taxon>Actinomycetota</taxon>
        <taxon>Actinomycetes</taxon>
        <taxon>Micrococcales</taxon>
        <taxon>Cellulomonadaceae</taxon>
        <taxon>Cellulomonas</taxon>
    </lineage>
</organism>
<feature type="region of interest" description="Disordered" evidence="1">
    <location>
        <begin position="65"/>
        <end position="95"/>
    </location>
</feature>
<proteinExistence type="predicted"/>
<accession>A0A7Y9FGK1</accession>
<gene>
    <name evidence="2" type="ORF">BKA21_002497</name>
</gene>
<evidence type="ECO:0000313" key="3">
    <source>
        <dbReference type="Proteomes" id="UP000577956"/>
    </source>
</evidence>
<comment type="caution">
    <text evidence="2">The sequence shown here is derived from an EMBL/GenBank/DDBJ whole genome shotgun (WGS) entry which is preliminary data.</text>
</comment>
<evidence type="ECO:0000256" key="1">
    <source>
        <dbReference type="SAM" id="MobiDB-lite"/>
    </source>
</evidence>
<dbReference type="EMBL" id="JACCBK010000001">
    <property type="protein sequence ID" value="NYD86948.1"/>
    <property type="molecule type" value="Genomic_DNA"/>
</dbReference>
<sequence length="95" mass="10059">MARVVKMTVTDVRERAGTAREHLQVALERLEMCVANPDRSSEAQVAVSAAIAAADALCGHALRERGPTRTIRRRQPCSAGSSLTDRGSRPGCGGS</sequence>
<protein>
    <submittedName>
        <fullName evidence="2">Uncharacterized protein</fullName>
    </submittedName>
</protein>
<dbReference type="AlphaFoldDB" id="A0A7Y9FGK1"/>